<evidence type="ECO:0000313" key="3">
    <source>
        <dbReference type="Proteomes" id="UP000299102"/>
    </source>
</evidence>
<protein>
    <submittedName>
        <fullName evidence="2">Uncharacterized protein</fullName>
    </submittedName>
</protein>
<feature type="compositionally biased region" description="Basic and acidic residues" evidence="1">
    <location>
        <begin position="48"/>
        <end position="61"/>
    </location>
</feature>
<feature type="region of interest" description="Disordered" evidence="1">
    <location>
        <begin position="33"/>
        <end position="81"/>
    </location>
</feature>
<dbReference type="EMBL" id="BGZK01002954">
    <property type="protein sequence ID" value="GBP97550.1"/>
    <property type="molecule type" value="Genomic_DNA"/>
</dbReference>
<keyword evidence="3" id="KW-1185">Reference proteome</keyword>
<organism evidence="2 3">
    <name type="scientific">Eumeta variegata</name>
    <name type="common">Bagworm moth</name>
    <name type="synonym">Eumeta japonica</name>
    <dbReference type="NCBI Taxonomy" id="151549"/>
    <lineage>
        <taxon>Eukaryota</taxon>
        <taxon>Metazoa</taxon>
        <taxon>Ecdysozoa</taxon>
        <taxon>Arthropoda</taxon>
        <taxon>Hexapoda</taxon>
        <taxon>Insecta</taxon>
        <taxon>Pterygota</taxon>
        <taxon>Neoptera</taxon>
        <taxon>Endopterygota</taxon>
        <taxon>Lepidoptera</taxon>
        <taxon>Glossata</taxon>
        <taxon>Ditrysia</taxon>
        <taxon>Tineoidea</taxon>
        <taxon>Psychidae</taxon>
        <taxon>Oiketicinae</taxon>
        <taxon>Eumeta</taxon>
    </lineage>
</organism>
<evidence type="ECO:0000256" key="1">
    <source>
        <dbReference type="SAM" id="MobiDB-lite"/>
    </source>
</evidence>
<sequence length="81" mass="8935">MSHPDLEPKGSVSVFRSWLPFLDHVVFIKASAGTTDHGPCDIEGPESESSRVRNLKQESRVRQMGTRAQEGLGLRTGLWTG</sequence>
<reference evidence="2 3" key="1">
    <citation type="journal article" date="2019" name="Commun. Biol.">
        <title>The bagworm genome reveals a unique fibroin gene that provides high tensile strength.</title>
        <authorList>
            <person name="Kono N."/>
            <person name="Nakamura H."/>
            <person name="Ohtoshi R."/>
            <person name="Tomita M."/>
            <person name="Numata K."/>
            <person name="Arakawa K."/>
        </authorList>
    </citation>
    <scope>NUCLEOTIDE SEQUENCE [LARGE SCALE GENOMIC DNA]</scope>
</reference>
<name>A0A4C2ABU2_EUMVA</name>
<comment type="caution">
    <text evidence="2">The sequence shown here is derived from an EMBL/GenBank/DDBJ whole genome shotgun (WGS) entry which is preliminary data.</text>
</comment>
<gene>
    <name evidence="2" type="ORF">EVAR_68561_1</name>
</gene>
<proteinExistence type="predicted"/>
<accession>A0A4C2ABU2</accession>
<evidence type="ECO:0000313" key="2">
    <source>
        <dbReference type="EMBL" id="GBP97550.1"/>
    </source>
</evidence>
<dbReference type="AlphaFoldDB" id="A0A4C2ABU2"/>
<dbReference type="Proteomes" id="UP000299102">
    <property type="component" value="Unassembled WGS sequence"/>
</dbReference>